<proteinExistence type="predicted"/>
<evidence type="ECO:0000259" key="1">
    <source>
        <dbReference type="Pfam" id="PF16561"/>
    </source>
</evidence>
<keyword evidence="3" id="KW-1185">Reference proteome</keyword>
<reference evidence="3" key="1">
    <citation type="journal article" date="2019" name="Int. J. Syst. Evol. Microbiol.">
        <title>The Global Catalogue of Microorganisms (GCM) 10K type strain sequencing project: providing services to taxonomists for standard genome sequencing and annotation.</title>
        <authorList>
            <consortium name="The Broad Institute Genomics Platform"/>
            <consortium name="The Broad Institute Genome Sequencing Center for Infectious Disease"/>
            <person name="Wu L."/>
            <person name="Ma J."/>
        </authorList>
    </citation>
    <scope>NUCLEOTIDE SEQUENCE [LARGE SCALE GENOMIC DNA]</scope>
    <source>
        <strain evidence="3">CCUG 56098</strain>
    </source>
</reference>
<feature type="domain" description="AMP-activated protein kinase glycogen-binding" evidence="1">
    <location>
        <begin position="23"/>
        <end position="79"/>
    </location>
</feature>
<name>A0ABW3KUD9_9FLAO</name>
<dbReference type="InterPro" id="IPR032640">
    <property type="entry name" value="AMPK1_CBM"/>
</dbReference>
<evidence type="ECO:0000313" key="3">
    <source>
        <dbReference type="Proteomes" id="UP001597086"/>
    </source>
</evidence>
<dbReference type="SUPFAM" id="SSF81296">
    <property type="entry name" value="E set domains"/>
    <property type="match status" value="1"/>
</dbReference>
<dbReference type="CDD" id="cd07184">
    <property type="entry name" value="E_set_Isoamylase_like_N"/>
    <property type="match status" value="1"/>
</dbReference>
<dbReference type="Proteomes" id="UP001597086">
    <property type="component" value="Unassembled WGS sequence"/>
</dbReference>
<evidence type="ECO:0000313" key="2">
    <source>
        <dbReference type="EMBL" id="MFD1017480.1"/>
    </source>
</evidence>
<comment type="caution">
    <text evidence="2">The sequence shown here is derived from an EMBL/GenBank/DDBJ whole genome shotgun (WGS) entry which is preliminary data.</text>
</comment>
<organism evidence="2 3">
    <name type="scientific">Winogradskyella rapida</name>
    <dbReference type="NCBI Taxonomy" id="549701"/>
    <lineage>
        <taxon>Bacteria</taxon>
        <taxon>Pseudomonadati</taxon>
        <taxon>Bacteroidota</taxon>
        <taxon>Flavobacteriia</taxon>
        <taxon>Flavobacteriales</taxon>
        <taxon>Flavobacteriaceae</taxon>
        <taxon>Winogradskyella</taxon>
    </lineage>
</organism>
<dbReference type="InterPro" id="IPR014756">
    <property type="entry name" value="Ig_E-set"/>
</dbReference>
<dbReference type="InterPro" id="IPR013783">
    <property type="entry name" value="Ig-like_fold"/>
</dbReference>
<dbReference type="RefSeq" id="WP_386119213.1">
    <property type="nucleotide sequence ID" value="NZ_JBHTKM010000063.1"/>
</dbReference>
<dbReference type="Gene3D" id="2.60.40.10">
    <property type="entry name" value="Immunoglobulins"/>
    <property type="match status" value="1"/>
</dbReference>
<sequence length="99" mass="10842">MAIKKQYLKSKPVCKVTFSVPAEDAQSIAVVGSFNAWDSEATTLKKLKNGSFKGTVNLPSEASYEFRYLVDGHAYINDEEADGFAWNAYADAENGVLNV</sequence>
<dbReference type="EMBL" id="JBHTKM010000063">
    <property type="protein sequence ID" value="MFD1017480.1"/>
    <property type="molecule type" value="Genomic_DNA"/>
</dbReference>
<gene>
    <name evidence="2" type="ORF">ACFQ13_16255</name>
</gene>
<dbReference type="Pfam" id="PF16561">
    <property type="entry name" value="AMPK1_CBM"/>
    <property type="match status" value="1"/>
</dbReference>
<protein>
    <submittedName>
        <fullName evidence="2">Isoamylase early set domain-containing protein</fullName>
    </submittedName>
</protein>
<accession>A0ABW3KUD9</accession>